<sequence length="93" mass="10890">MQLFRHENRERNHHTRRVYAMFELVYTCVDFSAAVCFFVGSVLFFWQETETAAIWLFVVGSLLFAAKPSLRLAREIKLARMGKLETLAERMEG</sequence>
<feature type="transmembrane region" description="Helical" evidence="1">
    <location>
        <begin position="52"/>
        <end position="73"/>
    </location>
</feature>
<reference evidence="3" key="1">
    <citation type="submission" date="2023-03" db="EMBL/GenBank/DDBJ databases">
        <title>Multiphase analysis and comparison of six strains from genera Psychromarinibacter, Lutimaribacter, and Maritimibacter, including a novel species: Psychromarinibacter sediminicola sp. nov.</title>
        <authorList>
            <person name="Wang Y.-H."/>
            <person name="Ye M.-Q."/>
            <person name="Du Z.-J."/>
        </authorList>
    </citation>
    <scope>NUCLEOTIDE SEQUENCE</scope>
    <source>
        <strain evidence="3">C21-152</strain>
    </source>
</reference>
<dbReference type="Pfam" id="PF14145">
    <property type="entry name" value="YrhK"/>
    <property type="match status" value="1"/>
</dbReference>
<evidence type="ECO:0000256" key="1">
    <source>
        <dbReference type="SAM" id="Phobius"/>
    </source>
</evidence>
<name>A0AAE3NV48_9RHOB</name>
<keyword evidence="1" id="KW-0812">Transmembrane</keyword>
<dbReference type="Proteomes" id="UP001220964">
    <property type="component" value="Unassembled WGS sequence"/>
</dbReference>
<keyword evidence="1" id="KW-0472">Membrane</keyword>
<comment type="caution">
    <text evidence="3">The sequence shown here is derived from an EMBL/GenBank/DDBJ whole genome shotgun (WGS) entry which is preliminary data.</text>
</comment>
<proteinExistence type="predicted"/>
<dbReference type="InterPro" id="IPR025424">
    <property type="entry name" value="YrhK_domain"/>
</dbReference>
<feature type="transmembrane region" description="Helical" evidence="1">
    <location>
        <begin position="21"/>
        <end position="46"/>
    </location>
</feature>
<dbReference type="EMBL" id="JARGYC010000057">
    <property type="protein sequence ID" value="MDF0602666.1"/>
    <property type="molecule type" value="Genomic_DNA"/>
</dbReference>
<evidence type="ECO:0000313" key="4">
    <source>
        <dbReference type="Proteomes" id="UP001220964"/>
    </source>
</evidence>
<gene>
    <name evidence="3" type="ORF">P1J78_18155</name>
</gene>
<keyword evidence="1" id="KW-1133">Transmembrane helix</keyword>
<evidence type="ECO:0000313" key="3">
    <source>
        <dbReference type="EMBL" id="MDF0602666.1"/>
    </source>
</evidence>
<accession>A0AAE3NV48</accession>
<evidence type="ECO:0000259" key="2">
    <source>
        <dbReference type="Pfam" id="PF14145"/>
    </source>
</evidence>
<dbReference type="RefSeq" id="WP_275568792.1">
    <property type="nucleotide sequence ID" value="NZ_JARGYC010000057.1"/>
</dbReference>
<organism evidence="3 4">
    <name type="scientific">Psychromarinibacter sediminicola</name>
    <dbReference type="NCBI Taxonomy" id="3033385"/>
    <lineage>
        <taxon>Bacteria</taxon>
        <taxon>Pseudomonadati</taxon>
        <taxon>Pseudomonadota</taxon>
        <taxon>Alphaproteobacteria</taxon>
        <taxon>Rhodobacterales</taxon>
        <taxon>Paracoccaceae</taxon>
        <taxon>Psychromarinibacter</taxon>
    </lineage>
</organism>
<keyword evidence="4" id="KW-1185">Reference proteome</keyword>
<dbReference type="AlphaFoldDB" id="A0AAE3NV48"/>
<protein>
    <submittedName>
        <fullName evidence="3">YrhK family protein</fullName>
    </submittedName>
</protein>
<feature type="domain" description="YrhK" evidence="2">
    <location>
        <begin position="22"/>
        <end position="76"/>
    </location>
</feature>